<proteinExistence type="inferred from homology"/>
<reference evidence="8 9" key="1">
    <citation type="journal article" date="2011" name="Proc. Natl. Acad. Sci. U.S.A.">
        <title>Genetic diversity and population structure of the endangered marsupial Sarcophilus harrisii (Tasmanian devil).</title>
        <authorList>
            <person name="Miller W."/>
            <person name="Hayes V.M."/>
            <person name="Ratan A."/>
            <person name="Petersen D.C."/>
            <person name="Wittekindt N.E."/>
            <person name="Miller J."/>
            <person name="Walenz B."/>
            <person name="Knight J."/>
            <person name="Qi J."/>
            <person name="Zhao F."/>
            <person name="Wang Q."/>
            <person name="Bedoya-Reina O.C."/>
            <person name="Katiyar N."/>
            <person name="Tomsho L.P."/>
            <person name="Kasson L.M."/>
            <person name="Hardie R.A."/>
            <person name="Woodbridge P."/>
            <person name="Tindall E.A."/>
            <person name="Bertelsen M.F."/>
            <person name="Dixon D."/>
            <person name="Pyecroft S."/>
            <person name="Helgen K.M."/>
            <person name="Lesk A.M."/>
            <person name="Pringle T.H."/>
            <person name="Patterson N."/>
            <person name="Zhang Y."/>
            <person name="Kreiss A."/>
            <person name="Woods G.M."/>
            <person name="Jones M.E."/>
            <person name="Schuster S.C."/>
        </authorList>
    </citation>
    <scope>NUCLEOTIDE SEQUENCE [LARGE SCALE GENOMIC DNA]</scope>
</reference>
<comment type="similarity">
    <text evidence="2">Belongs to the MS4A family.</text>
</comment>
<dbReference type="PANTHER" id="PTHR23320:SF128">
    <property type="entry name" value="MEMBRANE-SPANNING 4-DOMAINS SUBFAMILY A MEMBER 4A"/>
    <property type="match status" value="1"/>
</dbReference>
<comment type="subcellular location">
    <subcellularLocation>
        <location evidence="1">Membrane</location>
        <topology evidence="1">Multi-pass membrane protein</topology>
    </subcellularLocation>
</comment>
<feature type="transmembrane region" description="Helical" evidence="7">
    <location>
        <begin position="50"/>
        <end position="72"/>
    </location>
</feature>
<name>A0A7N4NXD3_SARHA</name>
<dbReference type="RefSeq" id="XP_012408484.1">
    <property type="nucleotide sequence ID" value="XM_012553030.3"/>
</dbReference>
<dbReference type="OMA" id="YSRICIT"/>
<feature type="transmembrane region" description="Helical" evidence="7">
    <location>
        <begin position="88"/>
        <end position="107"/>
    </location>
</feature>
<evidence type="ECO:0000256" key="1">
    <source>
        <dbReference type="ARBA" id="ARBA00004141"/>
    </source>
</evidence>
<sequence>MDSQENPKEMGPSSSQPGFINFSQVPLAMPMQLYKSKAHLQKFLKVEPKVLGTIQIIIALVNFSLGMVLILIPVDPYMHESFLFHSGYIFWGTAFFIISGSLSIAAEKKTTNTLIQSSLAMNILSSVVAGVGIILLSVSFIWFDHAHYFCYRSNDNKVCVFGHFLLVGINLILLILNILEFILSLVVSGFGCKTSCCNQSGVTVFMPSPPSVPVNPIAEACKGGTVQSPAADPSASPGSHPDSFI</sequence>
<reference evidence="8" key="3">
    <citation type="submission" date="2025-09" db="UniProtKB">
        <authorList>
            <consortium name="Ensembl"/>
        </authorList>
    </citation>
    <scope>IDENTIFICATION</scope>
</reference>
<evidence type="ECO:0000256" key="7">
    <source>
        <dbReference type="SAM" id="Phobius"/>
    </source>
</evidence>
<dbReference type="FunCoup" id="A0A7N4NXD3">
    <property type="interactions" value="87"/>
</dbReference>
<dbReference type="InParanoid" id="A0A7N4NXD3"/>
<accession>A0A7N4NXD3</accession>
<evidence type="ECO:0000256" key="2">
    <source>
        <dbReference type="ARBA" id="ARBA00009565"/>
    </source>
</evidence>
<dbReference type="GeneID" id="100931615"/>
<evidence type="ECO:0008006" key="10">
    <source>
        <dbReference type="Google" id="ProtNLM"/>
    </source>
</evidence>
<dbReference type="Ensembl" id="ENSSHAT00000031707.1">
    <property type="protein sequence ID" value="ENSSHAP00000029033.1"/>
    <property type="gene ID" value="ENSSHAG00000025397.1"/>
</dbReference>
<reference evidence="8" key="2">
    <citation type="submission" date="2025-08" db="UniProtKB">
        <authorList>
            <consortium name="Ensembl"/>
        </authorList>
    </citation>
    <scope>IDENTIFICATION</scope>
</reference>
<evidence type="ECO:0000256" key="4">
    <source>
        <dbReference type="ARBA" id="ARBA00022989"/>
    </source>
</evidence>
<dbReference type="KEGG" id="shr:100931615"/>
<dbReference type="GO" id="GO:0005886">
    <property type="term" value="C:plasma membrane"/>
    <property type="evidence" value="ECO:0007669"/>
    <property type="project" value="TreeGrafter"/>
</dbReference>
<feature type="compositionally biased region" description="Low complexity" evidence="6">
    <location>
        <begin position="228"/>
        <end position="245"/>
    </location>
</feature>
<feature type="transmembrane region" description="Helical" evidence="7">
    <location>
        <begin position="119"/>
        <end position="143"/>
    </location>
</feature>
<dbReference type="Pfam" id="PF04103">
    <property type="entry name" value="CD20"/>
    <property type="match status" value="1"/>
</dbReference>
<feature type="transmembrane region" description="Helical" evidence="7">
    <location>
        <begin position="163"/>
        <end position="183"/>
    </location>
</feature>
<evidence type="ECO:0000313" key="8">
    <source>
        <dbReference type="Ensembl" id="ENSSHAP00000029033.1"/>
    </source>
</evidence>
<evidence type="ECO:0000256" key="5">
    <source>
        <dbReference type="ARBA" id="ARBA00023136"/>
    </source>
</evidence>
<dbReference type="AlphaFoldDB" id="A0A7N4NXD3"/>
<dbReference type="OrthoDB" id="10071849at2759"/>
<organism evidence="8 9">
    <name type="scientific">Sarcophilus harrisii</name>
    <name type="common">Tasmanian devil</name>
    <name type="synonym">Sarcophilus laniarius</name>
    <dbReference type="NCBI Taxonomy" id="9305"/>
    <lineage>
        <taxon>Eukaryota</taxon>
        <taxon>Metazoa</taxon>
        <taxon>Chordata</taxon>
        <taxon>Craniata</taxon>
        <taxon>Vertebrata</taxon>
        <taxon>Euteleostomi</taxon>
        <taxon>Mammalia</taxon>
        <taxon>Metatheria</taxon>
        <taxon>Dasyuromorphia</taxon>
        <taxon>Dasyuridae</taxon>
        <taxon>Sarcophilus</taxon>
    </lineage>
</organism>
<gene>
    <name evidence="8" type="primary">LOC100931615</name>
</gene>
<protein>
    <recommendedName>
        <fullName evidence="10">Membrane spanning 4-domains A4A</fullName>
    </recommendedName>
</protein>
<evidence type="ECO:0000256" key="6">
    <source>
        <dbReference type="SAM" id="MobiDB-lite"/>
    </source>
</evidence>
<evidence type="ECO:0000256" key="3">
    <source>
        <dbReference type="ARBA" id="ARBA00022692"/>
    </source>
</evidence>
<dbReference type="Proteomes" id="UP000007648">
    <property type="component" value="Unassembled WGS sequence"/>
</dbReference>
<dbReference type="InterPro" id="IPR030417">
    <property type="entry name" value="MS4A"/>
</dbReference>
<keyword evidence="4 7" id="KW-1133">Transmembrane helix</keyword>
<dbReference type="PANTHER" id="PTHR23320">
    <property type="entry name" value="MEMBRANE-SPANNING 4-DOMAINS SUBFAMILY A MS4A -RELATED"/>
    <property type="match status" value="1"/>
</dbReference>
<keyword evidence="3 7" id="KW-0812">Transmembrane</keyword>
<dbReference type="InterPro" id="IPR007237">
    <property type="entry name" value="CD20-like"/>
</dbReference>
<evidence type="ECO:0000313" key="9">
    <source>
        <dbReference type="Proteomes" id="UP000007648"/>
    </source>
</evidence>
<keyword evidence="5 7" id="KW-0472">Membrane</keyword>
<dbReference type="GeneTree" id="ENSGT00940000155376"/>
<feature type="region of interest" description="Disordered" evidence="6">
    <location>
        <begin position="224"/>
        <end position="245"/>
    </location>
</feature>
<keyword evidence="9" id="KW-1185">Reference proteome</keyword>